<sequence length="377" mass="41338">MTKSIAIIGGGIVGATAAYYLTRFGHQITVYDEGTGQATSAAAGIICPWLSKRRNKSWYRLAAGGAAFYQQLLTDLEEDHQDTSFYHKSGALLLKKKASSTEEQYQIGLGRRKDAPEIGELKILTQEELTQLLPTLQQQENALYVEGGARVDGSSLVESLLHYVQNQGGSVRHEKASLIKENERYTIQINKEKTSYDVIILAAGAWLPQILEPLGWEVDIRGQKGQLAVLQTDDVNNGHLPVIMPEGEIDVLPVGDGKVFVGATHENDKGYDLTIDETIVNQMIKSGETLFSRLKDAKLIERKVGTRAYTSDFSPFFGYLPQQETVLTASGLGSSGLTTGPFIGYQLALLANGQETTVSSSDYLPDYYLTFIDTNIC</sequence>
<proteinExistence type="inferred from homology"/>
<feature type="domain" description="FAD dependent oxidoreductase" evidence="5">
    <location>
        <begin position="5"/>
        <end position="348"/>
    </location>
</feature>
<organism evidence="6 7">
    <name type="scientific">Jeotgalibaca ciconiae</name>
    <dbReference type="NCBI Taxonomy" id="2496265"/>
    <lineage>
        <taxon>Bacteria</taxon>
        <taxon>Bacillati</taxon>
        <taxon>Bacillota</taxon>
        <taxon>Bacilli</taxon>
        <taxon>Lactobacillales</taxon>
        <taxon>Carnobacteriaceae</taxon>
        <taxon>Jeotgalibaca</taxon>
    </lineage>
</organism>
<dbReference type="InterPro" id="IPR036188">
    <property type="entry name" value="FAD/NAD-bd_sf"/>
</dbReference>
<dbReference type="KEGG" id="jeh:EJN90_05320"/>
<dbReference type="AlphaFoldDB" id="A0A3S9H9W3"/>
<keyword evidence="7" id="KW-1185">Reference proteome</keyword>
<evidence type="ECO:0000313" key="6">
    <source>
        <dbReference type="EMBL" id="AZP04135.1"/>
    </source>
</evidence>
<dbReference type="RefSeq" id="WP_126109254.1">
    <property type="nucleotide sequence ID" value="NZ_CP034465.1"/>
</dbReference>
<accession>A0A3S9H9W3</accession>
<dbReference type="OrthoDB" id="9805337at2"/>
<comment type="cofactor">
    <cofactor evidence="1">
        <name>FAD</name>
        <dbReference type="ChEBI" id="CHEBI:57692"/>
    </cofactor>
</comment>
<dbReference type="Proteomes" id="UP000273326">
    <property type="component" value="Chromosome"/>
</dbReference>
<dbReference type="Gene3D" id="3.30.9.10">
    <property type="entry name" value="D-Amino Acid Oxidase, subunit A, domain 2"/>
    <property type="match status" value="1"/>
</dbReference>
<dbReference type="Pfam" id="PF01266">
    <property type="entry name" value="DAO"/>
    <property type="match status" value="1"/>
</dbReference>
<dbReference type="Gene3D" id="3.50.50.60">
    <property type="entry name" value="FAD/NAD(P)-binding domain"/>
    <property type="match status" value="1"/>
</dbReference>
<name>A0A3S9H9W3_9LACT</name>
<dbReference type="GO" id="GO:0016491">
    <property type="term" value="F:oxidoreductase activity"/>
    <property type="evidence" value="ECO:0007669"/>
    <property type="project" value="UniProtKB-KW"/>
</dbReference>
<dbReference type="InterPro" id="IPR006076">
    <property type="entry name" value="FAD-dep_OxRdtase"/>
</dbReference>
<evidence type="ECO:0000256" key="4">
    <source>
        <dbReference type="ARBA" id="ARBA00023002"/>
    </source>
</evidence>
<protein>
    <submittedName>
        <fullName evidence="6">FAD-binding oxidoreductase</fullName>
    </submittedName>
</protein>
<evidence type="ECO:0000256" key="1">
    <source>
        <dbReference type="ARBA" id="ARBA00001974"/>
    </source>
</evidence>
<evidence type="ECO:0000256" key="2">
    <source>
        <dbReference type="ARBA" id="ARBA00009410"/>
    </source>
</evidence>
<keyword evidence="3" id="KW-0285">Flavoprotein</keyword>
<dbReference type="PANTHER" id="PTHR13847">
    <property type="entry name" value="SARCOSINE DEHYDROGENASE-RELATED"/>
    <property type="match status" value="1"/>
</dbReference>
<dbReference type="PANTHER" id="PTHR13847:SF286">
    <property type="entry name" value="D-AMINO ACID DEHYDROGENASE"/>
    <property type="match status" value="1"/>
</dbReference>
<gene>
    <name evidence="6" type="ORF">EJN90_05320</name>
</gene>
<evidence type="ECO:0000259" key="5">
    <source>
        <dbReference type="Pfam" id="PF01266"/>
    </source>
</evidence>
<reference evidence="7" key="1">
    <citation type="submission" date="2018-12" db="EMBL/GenBank/DDBJ databases">
        <title>Complete genome sequencing of Jeotgalibaca sp. H21T32.</title>
        <authorList>
            <person name="Bae J.-W."/>
            <person name="Lee S.-Y."/>
        </authorList>
    </citation>
    <scope>NUCLEOTIDE SEQUENCE [LARGE SCALE GENOMIC DNA]</scope>
    <source>
        <strain evidence="7">H21T32</strain>
    </source>
</reference>
<keyword evidence="4" id="KW-0560">Oxidoreductase</keyword>
<dbReference type="SUPFAM" id="SSF51905">
    <property type="entry name" value="FAD/NAD(P)-binding domain"/>
    <property type="match status" value="1"/>
</dbReference>
<evidence type="ECO:0000256" key="3">
    <source>
        <dbReference type="ARBA" id="ARBA00022630"/>
    </source>
</evidence>
<comment type="similarity">
    <text evidence="2">Belongs to the DadA oxidoreductase family.</text>
</comment>
<evidence type="ECO:0000313" key="7">
    <source>
        <dbReference type="Proteomes" id="UP000273326"/>
    </source>
</evidence>
<dbReference type="SUPFAM" id="SSF54373">
    <property type="entry name" value="FAD-linked reductases, C-terminal domain"/>
    <property type="match status" value="1"/>
</dbReference>
<dbReference type="EMBL" id="CP034465">
    <property type="protein sequence ID" value="AZP04135.1"/>
    <property type="molecule type" value="Genomic_DNA"/>
</dbReference>
<dbReference type="GO" id="GO:0005737">
    <property type="term" value="C:cytoplasm"/>
    <property type="evidence" value="ECO:0007669"/>
    <property type="project" value="TreeGrafter"/>
</dbReference>